<proteinExistence type="predicted"/>
<evidence type="ECO:0000313" key="2">
    <source>
        <dbReference type="EMBL" id="QTA88361.1"/>
    </source>
</evidence>
<name>A0A975GNV6_9BACT</name>
<organism evidence="2 3">
    <name type="scientific">Desulfonema magnum</name>
    <dbReference type="NCBI Taxonomy" id="45655"/>
    <lineage>
        <taxon>Bacteria</taxon>
        <taxon>Pseudomonadati</taxon>
        <taxon>Thermodesulfobacteriota</taxon>
        <taxon>Desulfobacteria</taxon>
        <taxon>Desulfobacterales</taxon>
        <taxon>Desulfococcaceae</taxon>
        <taxon>Desulfonema</taxon>
    </lineage>
</organism>
<keyword evidence="3" id="KW-1185">Reference proteome</keyword>
<reference evidence="2" key="1">
    <citation type="journal article" date="2021" name="Microb. Physiol.">
        <title>Proteogenomic Insights into the Physiology of Marine, Sulfate-Reducing, Filamentous Desulfonema limicola and Desulfonema magnum.</title>
        <authorList>
            <person name="Schnaars V."/>
            <person name="Wohlbrand L."/>
            <person name="Scheve S."/>
            <person name="Hinrichs C."/>
            <person name="Reinhardt R."/>
            <person name="Rabus R."/>
        </authorList>
    </citation>
    <scope>NUCLEOTIDE SEQUENCE</scope>
    <source>
        <strain evidence="2">4be13</strain>
    </source>
</reference>
<protein>
    <submittedName>
        <fullName evidence="2">Uncharacterized protein</fullName>
    </submittedName>
</protein>
<dbReference type="Proteomes" id="UP000663722">
    <property type="component" value="Chromosome"/>
</dbReference>
<evidence type="ECO:0000313" key="3">
    <source>
        <dbReference type="Proteomes" id="UP000663722"/>
    </source>
</evidence>
<dbReference type="EMBL" id="CP061800">
    <property type="protein sequence ID" value="QTA88361.1"/>
    <property type="molecule type" value="Genomic_DNA"/>
</dbReference>
<dbReference type="KEGG" id="dmm:dnm_044050"/>
<feature type="region of interest" description="Disordered" evidence="1">
    <location>
        <begin position="1"/>
        <end position="25"/>
    </location>
</feature>
<dbReference type="AlphaFoldDB" id="A0A975GNV6"/>
<accession>A0A975GNV6</accession>
<sequence length="124" mass="13673">MYPGRKSRVSSPSAVSGLRAGQRRNPAFSPDVVFHLAEKPGFFPVRGFRAACGTAEKPGFFPRTKYSPRPEKPDFFPVRGFRAACGTAEKPGFFPGRTIPRSEKPGFLPVRPVLRGGLKIFSIY</sequence>
<gene>
    <name evidence="2" type="ORF">dnm_044050</name>
</gene>
<evidence type="ECO:0000256" key="1">
    <source>
        <dbReference type="SAM" id="MobiDB-lite"/>
    </source>
</evidence>